<feature type="transmembrane region" description="Helical" evidence="9">
    <location>
        <begin position="520"/>
        <end position="539"/>
    </location>
</feature>
<feature type="transmembrane region" description="Helical" evidence="9">
    <location>
        <begin position="751"/>
        <end position="773"/>
    </location>
</feature>
<evidence type="ECO:0000313" key="11">
    <source>
        <dbReference type="Proteomes" id="UP000800235"/>
    </source>
</evidence>
<evidence type="ECO:0000256" key="6">
    <source>
        <dbReference type="ARBA" id="ARBA00022927"/>
    </source>
</evidence>
<dbReference type="PANTHER" id="PTHR22601">
    <property type="entry name" value="ISP4 LIKE PROTEIN"/>
    <property type="match status" value="1"/>
</dbReference>
<dbReference type="InterPro" id="IPR004648">
    <property type="entry name" value="Oligpept_transpt"/>
</dbReference>
<name>A0A9P4P1Z8_9PEZI</name>
<accession>A0A9P4P1Z8</accession>
<evidence type="ECO:0000256" key="4">
    <source>
        <dbReference type="ARBA" id="ARBA00022692"/>
    </source>
</evidence>
<feature type="transmembrane region" description="Helical" evidence="9">
    <location>
        <begin position="336"/>
        <end position="358"/>
    </location>
</feature>
<dbReference type="NCBIfam" id="TIGR00728">
    <property type="entry name" value="OPT_sfam"/>
    <property type="match status" value="1"/>
</dbReference>
<dbReference type="EMBL" id="MU007009">
    <property type="protein sequence ID" value="KAF2436780.1"/>
    <property type="molecule type" value="Genomic_DNA"/>
</dbReference>
<dbReference type="Proteomes" id="UP000800235">
    <property type="component" value="Unassembled WGS sequence"/>
</dbReference>
<dbReference type="OrthoDB" id="9986677at2759"/>
<keyword evidence="11" id="KW-1185">Reference proteome</keyword>
<evidence type="ECO:0000256" key="8">
    <source>
        <dbReference type="ARBA" id="ARBA00023136"/>
    </source>
</evidence>
<evidence type="ECO:0000256" key="9">
    <source>
        <dbReference type="SAM" id="Phobius"/>
    </source>
</evidence>
<feature type="transmembrane region" description="Helical" evidence="9">
    <location>
        <begin position="494"/>
        <end position="514"/>
    </location>
</feature>
<keyword evidence="7 9" id="KW-1133">Transmembrane helix</keyword>
<evidence type="ECO:0000256" key="3">
    <source>
        <dbReference type="ARBA" id="ARBA00022448"/>
    </source>
</evidence>
<dbReference type="GO" id="GO:0035673">
    <property type="term" value="F:oligopeptide transmembrane transporter activity"/>
    <property type="evidence" value="ECO:0007669"/>
    <property type="project" value="InterPro"/>
</dbReference>
<evidence type="ECO:0000256" key="1">
    <source>
        <dbReference type="ARBA" id="ARBA00004141"/>
    </source>
</evidence>
<dbReference type="AlphaFoldDB" id="A0A9P4P1Z8"/>
<reference evidence="10" key="1">
    <citation type="journal article" date="2020" name="Stud. Mycol.">
        <title>101 Dothideomycetes genomes: a test case for predicting lifestyles and emergence of pathogens.</title>
        <authorList>
            <person name="Haridas S."/>
            <person name="Albert R."/>
            <person name="Binder M."/>
            <person name="Bloem J."/>
            <person name="Labutti K."/>
            <person name="Salamov A."/>
            <person name="Andreopoulos B."/>
            <person name="Baker S."/>
            <person name="Barry K."/>
            <person name="Bills G."/>
            <person name="Bluhm B."/>
            <person name="Cannon C."/>
            <person name="Castanera R."/>
            <person name="Culley D."/>
            <person name="Daum C."/>
            <person name="Ezra D."/>
            <person name="Gonzalez J."/>
            <person name="Henrissat B."/>
            <person name="Kuo A."/>
            <person name="Liang C."/>
            <person name="Lipzen A."/>
            <person name="Lutzoni F."/>
            <person name="Magnuson J."/>
            <person name="Mondo S."/>
            <person name="Nolan M."/>
            <person name="Ohm R."/>
            <person name="Pangilinan J."/>
            <person name="Park H.-J."/>
            <person name="Ramirez L."/>
            <person name="Alfaro M."/>
            <person name="Sun H."/>
            <person name="Tritt A."/>
            <person name="Yoshinaga Y."/>
            <person name="Zwiers L.-H."/>
            <person name="Turgeon B."/>
            <person name="Goodwin S."/>
            <person name="Spatafora J."/>
            <person name="Crous P."/>
            <person name="Grigoriev I."/>
        </authorList>
    </citation>
    <scope>NUCLEOTIDE SEQUENCE</scope>
    <source>
        <strain evidence="10">CBS 130266</strain>
    </source>
</reference>
<dbReference type="Pfam" id="PF03169">
    <property type="entry name" value="OPT"/>
    <property type="match status" value="1"/>
</dbReference>
<feature type="transmembrane region" description="Helical" evidence="9">
    <location>
        <begin position="196"/>
        <end position="217"/>
    </location>
</feature>
<dbReference type="GO" id="GO:0015031">
    <property type="term" value="P:protein transport"/>
    <property type="evidence" value="ECO:0007669"/>
    <property type="project" value="UniProtKB-KW"/>
</dbReference>
<keyword evidence="3" id="KW-0813">Transport</keyword>
<comment type="caution">
    <text evidence="10">The sequence shown here is derived from an EMBL/GenBank/DDBJ whole genome shotgun (WGS) entry which is preliminary data.</text>
</comment>
<comment type="similarity">
    <text evidence="2">Belongs to the oligopeptide OPT transporter family.</text>
</comment>
<proteinExistence type="inferred from homology"/>
<sequence>MADPKDPSLAHTTGFDKETGAGAVNVKEVLGTESFGKEKNGVVFIERVETDSTSDISDPEALNKSKHEAVETDLQLVTRVLSVEDDPSENPYTFRMWFIGIGLGIFTATTSTVNHFKPQPMAIHFVFIVVIAYVLGKFMEKTLPARGMIGRILNPGPFNKKEHTAICILAGSAGSTPEAMMALAVQKLWYGMNPPAGIAVLLVMSAQMLGYGMAGLLRETLVYPTKMLYPSNIPAAALLDNLHRNKAVTKKRLRVFYIGFIVLFLYQAFPQYIVPILGGVSVFCIAMPHNLFVSNLFGGSMANEGLGILSLSFDWQFIGGGQNPMWMPYRTLVNEMVSYVISIGIYMGLYYGNVWQALKFPFLSPMLFSGKSTSKRFIPYNTTAILNKKYEVQDSLLEKFGLPYKTSAAVFATTGLNAAITATFVHMFLWHYQDLKSAWSFFTIANLKMLGRPKEWNLKFWTWENSNKNLTLEEAHAIDPHYALMRAYPDIPQWWFGVILVVSMSSGLLACYYGETTLPWWGFFIAIGLSATCLTFFAAQTAMFGFSPMVQPLIQLIGAYLIPGKPVANMYFATYGFNSLYQAKFLLRDLKLGQYTHLPPRCTFATQMIGTAMGCIISYFMMEQIVEQKQDILRDIQGTNVWSGQQLQSFNSAAITWGGLAKHMYSIGTGRYQIVAWGYVAGLFFPIPFYLIHQKFPKLRLDTINMAIVLAYVGALSYGTHSGYLMKFGLGFFAQLYLRKYKANWFVKYNYILSAGLDGGTSLINFILTFTVFGGGPMKAVKFPPYWGNNHQKGNYDYCMRNPGMGRRHE</sequence>
<feature type="transmembrane region" description="Helical" evidence="9">
    <location>
        <begin position="674"/>
        <end position="692"/>
    </location>
</feature>
<evidence type="ECO:0000313" key="10">
    <source>
        <dbReference type="EMBL" id="KAF2436780.1"/>
    </source>
</evidence>
<gene>
    <name evidence="10" type="ORF">EJ08DRAFT_577448</name>
</gene>
<organism evidence="10 11">
    <name type="scientific">Tothia fuscella</name>
    <dbReference type="NCBI Taxonomy" id="1048955"/>
    <lineage>
        <taxon>Eukaryota</taxon>
        <taxon>Fungi</taxon>
        <taxon>Dikarya</taxon>
        <taxon>Ascomycota</taxon>
        <taxon>Pezizomycotina</taxon>
        <taxon>Dothideomycetes</taxon>
        <taxon>Pleosporomycetidae</taxon>
        <taxon>Venturiales</taxon>
        <taxon>Cylindrosympodiaceae</taxon>
        <taxon>Tothia</taxon>
    </lineage>
</organism>
<comment type="subcellular location">
    <subcellularLocation>
        <location evidence="1">Membrane</location>
        <topology evidence="1">Multi-pass membrane protein</topology>
    </subcellularLocation>
</comment>
<evidence type="ECO:0000256" key="2">
    <source>
        <dbReference type="ARBA" id="ARBA00008807"/>
    </source>
</evidence>
<feature type="transmembrane region" description="Helical" evidence="9">
    <location>
        <begin position="408"/>
        <end position="430"/>
    </location>
</feature>
<keyword evidence="4 9" id="KW-0812">Transmembrane</keyword>
<evidence type="ECO:0000256" key="7">
    <source>
        <dbReference type="ARBA" id="ARBA00022989"/>
    </source>
</evidence>
<evidence type="ECO:0000256" key="5">
    <source>
        <dbReference type="ARBA" id="ARBA00022856"/>
    </source>
</evidence>
<dbReference type="InterPro" id="IPR004813">
    <property type="entry name" value="OPT"/>
</dbReference>
<feature type="transmembrane region" description="Helical" evidence="9">
    <location>
        <begin position="92"/>
        <end position="109"/>
    </location>
</feature>
<keyword evidence="5" id="KW-0571">Peptide transport</keyword>
<dbReference type="GO" id="GO:0016020">
    <property type="term" value="C:membrane"/>
    <property type="evidence" value="ECO:0007669"/>
    <property type="project" value="UniProtKB-SubCell"/>
</dbReference>
<keyword evidence="8 9" id="KW-0472">Membrane</keyword>
<feature type="transmembrane region" description="Helical" evidence="9">
    <location>
        <begin position="253"/>
        <end position="269"/>
    </location>
</feature>
<keyword evidence="6" id="KW-0653">Protein transport</keyword>
<feature type="transmembrane region" description="Helical" evidence="9">
    <location>
        <begin position="704"/>
        <end position="726"/>
    </location>
</feature>
<protein>
    <submittedName>
        <fullName evidence="10">OPT superfamily oligopeptide transporter</fullName>
    </submittedName>
</protein>
<feature type="transmembrane region" description="Helical" evidence="9">
    <location>
        <begin position="121"/>
        <end position="139"/>
    </location>
</feature>